<name>A0A7R9L4E6_9ACAR</name>
<dbReference type="OrthoDB" id="3219396at2759"/>
<feature type="region of interest" description="Disordered" evidence="1">
    <location>
        <begin position="1"/>
        <end position="25"/>
    </location>
</feature>
<keyword evidence="3" id="KW-1185">Reference proteome</keyword>
<dbReference type="InterPro" id="IPR032675">
    <property type="entry name" value="LRR_dom_sf"/>
</dbReference>
<dbReference type="EMBL" id="CAJPIZ010015052">
    <property type="protein sequence ID" value="CAG2115074.1"/>
    <property type="molecule type" value="Genomic_DNA"/>
</dbReference>
<organism evidence="2">
    <name type="scientific">Medioppia subpectinata</name>
    <dbReference type="NCBI Taxonomy" id="1979941"/>
    <lineage>
        <taxon>Eukaryota</taxon>
        <taxon>Metazoa</taxon>
        <taxon>Ecdysozoa</taxon>
        <taxon>Arthropoda</taxon>
        <taxon>Chelicerata</taxon>
        <taxon>Arachnida</taxon>
        <taxon>Acari</taxon>
        <taxon>Acariformes</taxon>
        <taxon>Sarcoptiformes</taxon>
        <taxon>Oribatida</taxon>
        <taxon>Brachypylina</taxon>
        <taxon>Oppioidea</taxon>
        <taxon>Oppiidae</taxon>
        <taxon>Medioppia</taxon>
    </lineage>
</organism>
<evidence type="ECO:0000313" key="2">
    <source>
        <dbReference type="EMBL" id="CAD7634644.1"/>
    </source>
</evidence>
<sequence length="362" mass="42201">MTQQMKHKKTSLETSYDGEDEDTQQPKIYAKNSMDRFGDDLCALLLSYLSFKNRFRYECVSKQFQRTVFGSPVDITLNYGFIQILLINEKTIDTQLLATIARKCVIIDTIDCRGISAIYKEHIPEVLNTFRDNCRHLREIYCNGWDGQWMPSLWPLVTRIRHNRSEDSEALTHCHRLSQLSINSFNIIFDSIDGKLLAKNLSKFSIYSYKDDDNHRWPAFVANNQCLQSLAVHYRDFSVAENMRQMCGQLSQLTQLRELTLGLVYRVLDGQMPAPVNQCLRTIGVNCKQLQRLSLLLHRYSAAEPVLTISLDLLRFYSRLKRLHLTLFAATDDQMLERLRHCKRLTHLKLILREMTPNVVKD</sequence>
<proteinExistence type="predicted"/>
<accession>A0A7R9L4E6</accession>
<reference evidence="2" key="1">
    <citation type="submission" date="2020-11" db="EMBL/GenBank/DDBJ databases">
        <authorList>
            <person name="Tran Van P."/>
        </authorList>
    </citation>
    <scope>NUCLEOTIDE SEQUENCE</scope>
</reference>
<feature type="non-terminal residue" evidence="2">
    <location>
        <position position="362"/>
    </location>
</feature>
<dbReference type="SUPFAM" id="SSF52047">
    <property type="entry name" value="RNI-like"/>
    <property type="match status" value="1"/>
</dbReference>
<protein>
    <recommendedName>
        <fullName evidence="4">F-box domain-containing protein</fullName>
    </recommendedName>
</protein>
<evidence type="ECO:0000313" key="3">
    <source>
        <dbReference type="Proteomes" id="UP000759131"/>
    </source>
</evidence>
<dbReference type="EMBL" id="OC869627">
    <property type="protein sequence ID" value="CAD7634644.1"/>
    <property type="molecule type" value="Genomic_DNA"/>
</dbReference>
<dbReference type="Gene3D" id="3.80.10.10">
    <property type="entry name" value="Ribonuclease Inhibitor"/>
    <property type="match status" value="1"/>
</dbReference>
<evidence type="ECO:0000256" key="1">
    <source>
        <dbReference type="SAM" id="MobiDB-lite"/>
    </source>
</evidence>
<dbReference type="AlphaFoldDB" id="A0A7R9L4E6"/>
<gene>
    <name evidence="2" type="ORF">OSB1V03_LOCUS15040</name>
</gene>
<evidence type="ECO:0008006" key="4">
    <source>
        <dbReference type="Google" id="ProtNLM"/>
    </source>
</evidence>
<dbReference type="Proteomes" id="UP000759131">
    <property type="component" value="Unassembled WGS sequence"/>
</dbReference>